<keyword evidence="5" id="KW-1185">Reference proteome</keyword>
<dbReference type="Gene3D" id="3.30.559.10">
    <property type="entry name" value="Chloramphenicol acetyltransferase-like domain"/>
    <property type="match status" value="2"/>
</dbReference>
<evidence type="ECO:0000256" key="1">
    <source>
        <dbReference type="ARBA" id="ARBA00009861"/>
    </source>
</evidence>
<comment type="similarity">
    <text evidence="1">Belongs to the plant acyltransferase family.</text>
</comment>
<keyword evidence="2" id="KW-0808">Transferase</keyword>
<organism evidence="4 5">
    <name type="scientific">Solanum bulbocastanum</name>
    <name type="common">Wild potato</name>
    <dbReference type="NCBI Taxonomy" id="147425"/>
    <lineage>
        <taxon>Eukaryota</taxon>
        <taxon>Viridiplantae</taxon>
        <taxon>Streptophyta</taxon>
        <taxon>Embryophyta</taxon>
        <taxon>Tracheophyta</taxon>
        <taxon>Spermatophyta</taxon>
        <taxon>Magnoliopsida</taxon>
        <taxon>eudicotyledons</taxon>
        <taxon>Gunneridae</taxon>
        <taxon>Pentapetalae</taxon>
        <taxon>asterids</taxon>
        <taxon>lamiids</taxon>
        <taxon>Solanales</taxon>
        <taxon>Solanaceae</taxon>
        <taxon>Solanoideae</taxon>
        <taxon>Solaneae</taxon>
        <taxon>Solanum</taxon>
    </lineage>
</organism>
<protein>
    <submittedName>
        <fullName evidence="4">Uncharacterized protein</fullName>
    </submittedName>
</protein>
<keyword evidence="3" id="KW-0732">Signal</keyword>
<comment type="caution">
    <text evidence="4">The sequence shown here is derived from an EMBL/GenBank/DDBJ whole genome shotgun (WGS) entry which is preliminary data.</text>
</comment>
<feature type="signal peptide" evidence="3">
    <location>
        <begin position="1"/>
        <end position="23"/>
    </location>
</feature>
<dbReference type="PANTHER" id="PTHR31147:SF66">
    <property type="entry name" value="OS05G0315700 PROTEIN"/>
    <property type="match status" value="1"/>
</dbReference>
<gene>
    <name evidence="4" type="ORF">RDI58_000687</name>
</gene>
<feature type="chain" id="PRO_5043002166" evidence="3">
    <location>
        <begin position="24"/>
        <end position="174"/>
    </location>
</feature>
<dbReference type="GO" id="GO:0016740">
    <property type="term" value="F:transferase activity"/>
    <property type="evidence" value="ECO:0007669"/>
    <property type="project" value="UniProtKB-KW"/>
</dbReference>
<sequence>MMSAYGFKMFLNALSELVQGASASSILPVWQRNLLSARSLPCIACTHNEFDEKVESKNAWIAMEDKLIQHSFFFGNKEIEAIQDQLESGYGSIGRFELIVVFIWKYRTIALDINSEENVCLSDAVSVRRGLRKMELPLGYYGNAFATPAAISKAGLLCSKSLTYAVELIKQAKK</sequence>
<dbReference type="EMBL" id="JBANQN010000001">
    <property type="protein sequence ID" value="KAK6802903.1"/>
    <property type="molecule type" value="Genomic_DNA"/>
</dbReference>
<dbReference type="PANTHER" id="PTHR31147">
    <property type="entry name" value="ACYL TRANSFERASE 4"/>
    <property type="match status" value="1"/>
</dbReference>
<dbReference type="AlphaFoldDB" id="A0AAN8YMJ2"/>
<name>A0AAN8YMJ2_SOLBU</name>
<reference evidence="4 5" key="1">
    <citation type="submission" date="2024-02" db="EMBL/GenBank/DDBJ databases">
        <title>de novo genome assembly of Solanum bulbocastanum strain 11H21.</title>
        <authorList>
            <person name="Hosaka A.J."/>
        </authorList>
    </citation>
    <scope>NUCLEOTIDE SEQUENCE [LARGE SCALE GENOMIC DNA]</scope>
    <source>
        <tissue evidence="4">Young leaves</tissue>
    </source>
</reference>
<evidence type="ECO:0000313" key="4">
    <source>
        <dbReference type="EMBL" id="KAK6802903.1"/>
    </source>
</evidence>
<evidence type="ECO:0000256" key="3">
    <source>
        <dbReference type="SAM" id="SignalP"/>
    </source>
</evidence>
<dbReference type="InterPro" id="IPR050898">
    <property type="entry name" value="Plant_acyltransferase"/>
</dbReference>
<dbReference type="Proteomes" id="UP001371456">
    <property type="component" value="Unassembled WGS sequence"/>
</dbReference>
<dbReference type="InterPro" id="IPR023213">
    <property type="entry name" value="CAT-like_dom_sf"/>
</dbReference>
<proteinExistence type="inferred from homology"/>
<accession>A0AAN8YMJ2</accession>
<evidence type="ECO:0000313" key="5">
    <source>
        <dbReference type="Proteomes" id="UP001371456"/>
    </source>
</evidence>
<dbReference type="Pfam" id="PF02458">
    <property type="entry name" value="Transferase"/>
    <property type="match status" value="1"/>
</dbReference>
<evidence type="ECO:0000256" key="2">
    <source>
        <dbReference type="ARBA" id="ARBA00022679"/>
    </source>
</evidence>